<keyword evidence="3 8" id="KW-0863">Zinc-finger</keyword>
<evidence type="ECO:0000256" key="2">
    <source>
        <dbReference type="ARBA" id="ARBA00022723"/>
    </source>
</evidence>
<dbReference type="PANTHER" id="PTHR45801">
    <property type="entry name" value="OS07G0101800 PROTEIN"/>
    <property type="match status" value="1"/>
</dbReference>
<dbReference type="GO" id="GO:0005634">
    <property type="term" value="C:nucleus"/>
    <property type="evidence" value="ECO:0007669"/>
    <property type="project" value="UniProtKB-SubCell"/>
</dbReference>
<keyword evidence="12" id="KW-1185">Reference proteome</keyword>
<name>A0AAV8SEZ3_9ROSI</name>
<dbReference type="SUPFAM" id="SSF57667">
    <property type="entry name" value="beta-beta-alpha zinc fingers"/>
    <property type="match status" value="1"/>
</dbReference>
<evidence type="ECO:0000256" key="8">
    <source>
        <dbReference type="PROSITE-ProRule" id="PRU00042"/>
    </source>
</evidence>
<evidence type="ECO:0000256" key="3">
    <source>
        <dbReference type="ARBA" id="ARBA00022771"/>
    </source>
</evidence>
<evidence type="ECO:0000256" key="5">
    <source>
        <dbReference type="ARBA" id="ARBA00023015"/>
    </source>
</evidence>
<keyword evidence="4" id="KW-0862">Zinc</keyword>
<evidence type="ECO:0000256" key="4">
    <source>
        <dbReference type="ARBA" id="ARBA00022833"/>
    </source>
</evidence>
<dbReference type="GO" id="GO:0008270">
    <property type="term" value="F:zinc ion binding"/>
    <property type="evidence" value="ECO:0007669"/>
    <property type="project" value="UniProtKB-KW"/>
</dbReference>
<comment type="caution">
    <text evidence="11">The sequence shown here is derived from an EMBL/GenBank/DDBJ whole genome shotgun (WGS) entry which is preliminary data.</text>
</comment>
<feature type="region of interest" description="Disordered" evidence="9">
    <location>
        <begin position="60"/>
        <end position="95"/>
    </location>
</feature>
<proteinExistence type="predicted"/>
<keyword evidence="2" id="KW-0479">Metal-binding</keyword>
<comment type="subcellular location">
    <subcellularLocation>
        <location evidence="1">Nucleus</location>
    </subcellularLocation>
</comment>
<evidence type="ECO:0000256" key="1">
    <source>
        <dbReference type="ARBA" id="ARBA00004123"/>
    </source>
</evidence>
<accession>A0AAV8SEZ3</accession>
<dbReference type="InterPro" id="IPR036236">
    <property type="entry name" value="Znf_C2H2_sf"/>
</dbReference>
<keyword evidence="5" id="KW-0805">Transcription regulation</keyword>
<dbReference type="Gene3D" id="3.30.160.60">
    <property type="entry name" value="Classic Zinc Finger"/>
    <property type="match status" value="1"/>
</dbReference>
<evidence type="ECO:0000256" key="9">
    <source>
        <dbReference type="SAM" id="MobiDB-lite"/>
    </source>
</evidence>
<keyword evidence="6" id="KW-0804">Transcription</keyword>
<protein>
    <recommendedName>
        <fullName evidence="10">C2H2-type domain-containing protein</fullName>
    </recommendedName>
</protein>
<dbReference type="InterPro" id="IPR052426">
    <property type="entry name" value="Plant_dev_regulator"/>
</dbReference>
<evidence type="ECO:0000259" key="10">
    <source>
        <dbReference type="PROSITE" id="PS50157"/>
    </source>
</evidence>
<gene>
    <name evidence="11" type="ORF">K2173_015779</name>
</gene>
<dbReference type="Proteomes" id="UP001159364">
    <property type="component" value="Linkage Group LG11"/>
</dbReference>
<sequence>MEIDKPSQENPDKVSPYVAVASQARSYGCTFCKRGFSNAQALGGHMNIHRKQKSKLKFSPIDSHQDLDSSRVAPSFLSKKDAMSSKDERSSTNLRQVLGQESGASYDMEITHVRAIRELPLFVDKPFSKGPQKQNIQVQAIPKMGLLLSRRGLPNSELDLELRLGTEPDDSSFTNGTKRFF</sequence>
<evidence type="ECO:0000256" key="7">
    <source>
        <dbReference type="ARBA" id="ARBA00023242"/>
    </source>
</evidence>
<evidence type="ECO:0000313" key="12">
    <source>
        <dbReference type="Proteomes" id="UP001159364"/>
    </source>
</evidence>
<dbReference type="PANTHER" id="PTHR45801:SF107">
    <property type="entry name" value="TRANSCRIPTIONAL REGULATOR SUPERMAN-LIKE"/>
    <property type="match status" value="1"/>
</dbReference>
<dbReference type="InterPro" id="IPR013087">
    <property type="entry name" value="Znf_C2H2_type"/>
</dbReference>
<organism evidence="11 12">
    <name type="scientific">Erythroxylum novogranatense</name>
    <dbReference type="NCBI Taxonomy" id="1862640"/>
    <lineage>
        <taxon>Eukaryota</taxon>
        <taxon>Viridiplantae</taxon>
        <taxon>Streptophyta</taxon>
        <taxon>Embryophyta</taxon>
        <taxon>Tracheophyta</taxon>
        <taxon>Spermatophyta</taxon>
        <taxon>Magnoliopsida</taxon>
        <taxon>eudicotyledons</taxon>
        <taxon>Gunneridae</taxon>
        <taxon>Pentapetalae</taxon>
        <taxon>rosids</taxon>
        <taxon>fabids</taxon>
        <taxon>Malpighiales</taxon>
        <taxon>Erythroxylaceae</taxon>
        <taxon>Erythroxylum</taxon>
    </lineage>
</organism>
<dbReference type="PROSITE" id="PS50157">
    <property type="entry name" value="ZINC_FINGER_C2H2_2"/>
    <property type="match status" value="1"/>
</dbReference>
<reference evidence="11 12" key="1">
    <citation type="submission" date="2021-09" db="EMBL/GenBank/DDBJ databases">
        <title>Genomic insights and catalytic innovation underlie evolution of tropane alkaloids biosynthesis.</title>
        <authorList>
            <person name="Wang Y.-J."/>
            <person name="Tian T."/>
            <person name="Huang J.-P."/>
            <person name="Huang S.-X."/>
        </authorList>
    </citation>
    <scope>NUCLEOTIDE SEQUENCE [LARGE SCALE GENOMIC DNA]</scope>
    <source>
        <strain evidence="11">KIB-2018</strain>
        <tissue evidence="11">Leaf</tissue>
    </source>
</reference>
<dbReference type="EMBL" id="JAIWQS010000011">
    <property type="protein sequence ID" value="KAJ8750605.1"/>
    <property type="molecule type" value="Genomic_DNA"/>
</dbReference>
<evidence type="ECO:0000313" key="11">
    <source>
        <dbReference type="EMBL" id="KAJ8750605.1"/>
    </source>
</evidence>
<dbReference type="PROSITE" id="PS00028">
    <property type="entry name" value="ZINC_FINGER_C2H2_1"/>
    <property type="match status" value="1"/>
</dbReference>
<keyword evidence="7" id="KW-0539">Nucleus</keyword>
<evidence type="ECO:0000256" key="6">
    <source>
        <dbReference type="ARBA" id="ARBA00023163"/>
    </source>
</evidence>
<feature type="domain" description="C2H2-type" evidence="10">
    <location>
        <begin position="27"/>
        <end position="54"/>
    </location>
</feature>
<feature type="compositionally biased region" description="Basic and acidic residues" evidence="9">
    <location>
        <begin position="78"/>
        <end position="90"/>
    </location>
</feature>
<dbReference type="AlphaFoldDB" id="A0AAV8SEZ3"/>